<organism evidence="6 7">
    <name type="scientific">Azospira oryzae</name>
    <dbReference type="NCBI Taxonomy" id="146939"/>
    <lineage>
        <taxon>Bacteria</taxon>
        <taxon>Pseudomonadati</taxon>
        <taxon>Pseudomonadota</taxon>
        <taxon>Betaproteobacteria</taxon>
        <taxon>Rhodocyclales</taxon>
        <taxon>Rhodocyclaceae</taxon>
        <taxon>Azospira</taxon>
    </lineage>
</organism>
<dbReference type="EMBL" id="SHKM01000001">
    <property type="protein sequence ID" value="RZT89289.1"/>
    <property type="molecule type" value="Genomic_DNA"/>
</dbReference>
<dbReference type="RefSeq" id="WP_130458096.1">
    <property type="nucleotide sequence ID" value="NZ_SHKM01000001.1"/>
</dbReference>
<keyword evidence="2 4" id="KW-0238">DNA-binding</keyword>
<dbReference type="Proteomes" id="UP000292136">
    <property type="component" value="Unassembled WGS sequence"/>
</dbReference>
<dbReference type="InterPro" id="IPR009057">
    <property type="entry name" value="Homeodomain-like_sf"/>
</dbReference>
<dbReference type="Pfam" id="PF00440">
    <property type="entry name" value="TetR_N"/>
    <property type="match status" value="1"/>
</dbReference>
<feature type="domain" description="HTH tetR-type" evidence="5">
    <location>
        <begin position="6"/>
        <end position="66"/>
    </location>
</feature>
<evidence type="ECO:0000256" key="1">
    <source>
        <dbReference type="ARBA" id="ARBA00023015"/>
    </source>
</evidence>
<protein>
    <submittedName>
        <fullName evidence="6">TetR family transcriptional regulator</fullName>
    </submittedName>
</protein>
<dbReference type="Pfam" id="PF16925">
    <property type="entry name" value="TetR_C_13"/>
    <property type="match status" value="1"/>
</dbReference>
<dbReference type="SUPFAM" id="SSF46689">
    <property type="entry name" value="Homeodomain-like"/>
    <property type="match status" value="1"/>
</dbReference>
<accession>A0ABY0INY4</accession>
<comment type="caution">
    <text evidence="6">The sequence shown here is derived from an EMBL/GenBank/DDBJ whole genome shotgun (WGS) entry which is preliminary data.</text>
</comment>
<dbReference type="PROSITE" id="PS50977">
    <property type="entry name" value="HTH_TETR_2"/>
    <property type="match status" value="1"/>
</dbReference>
<reference evidence="6 7" key="1">
    <citation type="submission" date="2019-02" db="EMBL/GenBank/DDBJ databases">
        <title>Genomic Encyclopedia of Type Strains, Phase IV (KMG-IV): sequencing the most valuable type-strain genomes for metagenomic binning, comparative biology and taxonomic classification.</title>
        <authorList>
            <person name="Goeker M."/>
        </authorList>
    </citation>
    <scope>NUCLEOTIDE SEQUENCE [LARGE SCALE GENOMIC DNA]</scope>
    <source>
        <strain evidence="6 7">DSM 21223</strain>
    </source>
</reference>
<dbReference type="PANTHER" id="PTHR47506:SF6">
    <property type="entry name" value="HTH-TYPE TRANSCRIPTIONAL REPRESSOR NEMR"/>
    <property type="match status" value="1"/>
</dbReference>
<keyword evidence="3" id="KW-0804">Transcription</keyword>
<dbReference type="Gene3D" id="1.10.357.10">
    <property type="entry name" value="Tetracycline Repressor, domain 2"/>
    <property type="match status" value="1"/>
</dbReference>
<dbReference type="SUPFAM" id="SSF48498">
    <property type="entry name" value="Tetracyclin repressor-like, C-terminal domain"/>
    <property type="match status" value="1"/>
</dbReference>
<dbReference type="InterPro" id="IPR001647">
    <property type="entry name" value="HTH_TetR"/>
</dbReference>
<dbReference type="PANTHER" id="PTHR47506">
    <property type="entry name" value="TRANSCRIPTIONAL REGULATORY PROTEIN"/>
    <property type="match status" value="1"/>
</dbReference>
<dbReference type="PRINTS" id="PR00455">
    <property type="entry name" value="HTHTETR"/>
</dbReference>
<evidence type="ECO:0000256" key="2">
    <source>
        <dbReference type="ARBA" id="ARBA00023125"/>
    </source>
</evidence>
<sequence>MNTRYDNTRQHILDSGKGLIAGKGFSSVGLNEILKTAGVPKGSFYHYFESKEQFGQALLQDHFAGYLERIDELSRDPAASGRERLERYWQRWMDAQSDACNAQKCLVVKLSAEVADLSDAMRITLRDGTEQIVARLAALVEAGVADASLPPLEPRETAQTLYQLWLGASLLGKLHRNRAALENAMAFTRKMLTP</sequence>
<evidence type="ECO:0000313" key="6">
    <source>
        <dbReference type="EMBL" id="RZT89289.1"/>
    </source>
</evidence>
<dbReference type="InterPro" id="IPR011075">
    <property type="entry name" value="TetR_C"/>
</dbReference>
<gene>
    <name evidence="6" type="ORF">EV678_0069</name>
</gene>
<evidence type="ECO:0000313" key="7">
    <source>
        <dbReference type="Proteomes" id="UP000292136"/>
    </source>
</evidence>
<evidence type="ECO:0000259" key="5">
    <source>
        <dbReference type="PROSITE" id="PS50977"/>
    </source>
</evidence>
<dbReference type="InterPro" id="IPR036271">
    <property type="entry name" value="Tet_transcr_reg_TetR-rel_C_sf"/>
</dbReference>
<feature type="DNA-binding region" description="H-T-H motif" evidence="4">
    <location>
        <begin position="29"/>
        <end position="48"/>
    </location>
</feature>
<evidence type="ECO:0000256" key="3">
    <source>
        <dbReference type="ARBA" id="ARBA00023163"/>
    </source>
</evidence>
<proteinExistence type="predicted"/>
<keyword evidence="1" id="KW-0805">Transcription regulation</keyword>
<name>A0ABY0INY4_9RHOO</name>
<evidence type="ECO:0000256" key="4">
    <source>
        <dbReference type="PROSITE-ProRule" id="PRU00335"/>
    </source>
</evidence>
<keyword evidence="7" id="KW-1185">Reference proteome</keyword>